<name>A0ABN8LWC6_9CNID</name>
<dbReference type="EMBL" id="CALNXI010000147">
    <property type="protein sequence ID" value="CAH3020422.1"/>
    <property type="molecule type" value="Genomic_DNA"/>
</dbReference>
<sequence length="171" mass="19724">MGTKTTVAFSVIFMEDLEKRLLMANPSKPLVWKRFIDDNLSLCDSSVKEVYNFLTSLGFLRNCINCNTQLRSSSQHQWIHSSFADRNEALCNKAKQTKEILSFVTIYNPATLNLKKNLLKHRHIIQQKHKLKQIFTQPPIVSHRKKKSLNDILVRAKISIISQQSQNQQSG</sequence>
<dbReference type="Proteomes" id="UP001159427">
    <property type="component" value="Unassembled WGS sequence"/>
</dbReference>
<gene>
    <name evidence="1" type="ORF">PEVE_00007081</name>
</gene>
<comment type="caution">
    <text evidence="1">The sequence shown here is derived from an EMBL/GenBank/DDBJ whole genome shotgun (WGS) entry which is preliminary data.</text>
</comment>
<organism evidence="1 2">
    <name type="scientific">Porites evermanni</name>
    <dbReference type="NCBI Taxonomy" id="104178"/>
    <lineage>
        <taxon>Eukaryota</taxon>
        <taxon>Metazoa</taxon>
        <taxon>Cnidaria</taxon>
        <taxon>Anthozoa</taxon>
        <taxon>Hexacorallia</taxon>
        <taxon>Scleractinia</taxon>
        <taxon>Fungiina</taxon>
        <taxon>Poritidae</taxon>
        <taxon>Porites</taxon>
    </lineage>
</organism>
<evidence type="ECO:0000313" key="1">
    <source>
        <dbReference type="EMBL" id="CAH3020422.1"/>
    </source>
</evidence>
<protein>
    <submittedName>
        <fullName evidence="1">Uncharacterized protein</fullName>
    </submittedName>
</protein>
<accession>A0ABN8LWC6</accession>
<reference evidence="1 2" key="1">
    <citation type="submission" date="2022-05" db="EMBL/GenBank/DDBJ databases">
        <authorList>
            <consortium name="Genoscope - CEA"/>
            <person name="William W."/>
        </authorList>
    </citation>
    <scope>NUCLEOTIDE SEQUENCE [LARGE SCALE GENOMIC DNA]</scope>
</reference>
<keyword evidence="2" id="KW-1185">Reference proteome</keyword>
<proteinExistence type="predicted"/>
<evidence type="ECO:0000313" key="2">
    <source>
        <dbReference type="Proteomes" id="UP001159427"/>
    </source>
</evidence>